<dbReference type="SMART" id="SM00256">
    <property type="entry name" value="FBOX"/>
    <property type="match status" value="1"/>
</dbReference>
<proteinExistence type="predicted"/>
<dbReference type="PANTHER" id="PTHR47850">
    <property type="entry name" value="F-BOX/KELCH-REPEAT PROTEIN OR23"/>
    <property type="match status" value="1"/>
</dbReference>
<dbReference type="Proteomes" id="UP000001514">
    <property type="component" value="Unassembled WGS sequence"/>
</dbReference>
<dbReference type="OMA" id="TVMCTIR"/>
<dbReference type="PANTHER" id="PTHR47850:SF1">
    <property type="entry name" value="F-BOX_KELCH-REPEAT PROTEIN OR23"/>
    <property type="match status" value="1"/>
</dbReference>
<organism evidence="3">
    <name type="scientific">Selaginella moellendorffii</name>
    <name type="common">Spikemoss</name>
    <dbReference type="NCBI Taxonomy" id="88036"/>
    <lineage>
        <taxon>Eukaryota</taxon>
        <taxon>Viridiplantae</taxon>
        <taxon>Streptophyta</taxon>
        <taxon>Embryophyta</taxon>
        <taxon>Tracheophyta</taxon>
        <taxon>Lycopodiopsida</taxon>
        <taxon>Selaginellales</taxon>
        <taxon>Selaginellaceae</taxon>
        <taxon>Selaginella</taxon>
    </lineage>
</organism>
<accession>D8SNH8</accession>
<dbReference type="CDD" id="cd22152">
    <property type="entry name" value="F-box_AtAFR-like"/>
    <property type="match status" value="1"/>
</dbReference>
<evidence type="ECO:0000259" key="1">
    <source>
        <dbReference type="SMART" id="SM00256"/>
    </source>
</evidence>
<dbReference type="SMART" id="SM00612">
    <property type="entry name" value="Kelch"/>
    <property type="match status" value="2"/>
</dbReference>
<dbReference type="KEGG" id="smo:SELMODRAFT_121243"/>
<sequence>MVRSRGRIVNGASGSSASSLWLEFSTLGIRNLIPGLPNDLACVCLACVPLWQHGRLRSVCRSWNAALSGDFIIQLRRKLGKGEEFLYLFRDDPSLCRGEVFDPRAQLWSTFSPMPCNPSRYSMSNFECVAAGQQLYVLGGSLFDARNFPMDRPVASSSVFKYDPVRSQWEQCQDMKTPRGSFACGIFQGCLIVAGGGSRHAQFRAGGDRICEAEKYDLARDSWESLPGLHSIRAGCSGFFVGDEFWVIGGYGEARTISGVLPVDEHYNDGEVFSFGSGSWRKLEAMWEDGERLRLGRIAVLYGDVDGLPSVFMLENSKLLRYDFGSNRWYPESELPSPLAAESSCRLVGLDGEVYVIPGGVNEQRYERSPRSWSRSTTRRCNILFQIYHPVKRTWRAVVTKPPLDHQHNPPWGAMCVMKL</sequence>
<evidence type="ECO:0000313" key="2">
    <source>
        <dbReference type="EMBL" id="EFJ14170.1"/>
    </source>
</evidence>
<dbReference type="eggNOG" id="KOG1072">
    <property type="taxonomic scope" value="Eukaryota"/>
</dbReference>
<feature type="domain" description="F-box" evidence="1">
    <location>
        <begin position="36"/>
        <end position="75"/>
    </location>
</feature>
<dbReference type="HOGENOM" id="CLU_039887_0_0_1"/>
<dbReference type="InterPro" id="IPR001810">
    <property type="entry name" value="F-box_dom"/>
</dbReference>
<dbReference type="FunCoup" id="D8SNH8">
    <property type="interactions" value="324"/>
</dbReference>
<dbReference type="Gene3D" id="2.120.10.80">
    <property type="entry name" value="Kelch-type beta propeller"/>
    <property type="match status" value="1"/>
</dbReference>
<dbReference type="EMBL" id="GL377629">
    <property type="protein sequence ID" value="EFJ14170.1"/>
    <property type="molecule type" value="Genomic_DNA"/>
</dbReference>
<protein>
    <recommendedName>
        <fullName evidence="1">F-box domain-containing protein</fullName>
    </recommendedName>
</protein>
<dbReference type="InterPro" id="IPR015915">
    <property type="entry name" value="Kelch-typ_b-propeller"/>
</dbReference>
<dbReference type="Pfam" id="PF00646">
    <property type="entry name" value="F-box"/>
    <property type="match status" value="1"/>
</dbReference>
<reference evidence="2 3" key="1">
    <citation type="journal article" date="2011" name="Science">
        <title>The Selaginella genome identifies genetic changes associated with the evolution of vascular plants.</title>
        <authorList>
            <person name="Banks J.A."/>
            <person name="Nishiyama T."/>
            <person name="Hasebe M."/>
            <person name="Bowman J.L."/>
            <person name="Gribskov M."/>
            <person name="dePamphilis C."/>
            <person name="Albert V.A."/>
            <person name="Aono N."/>
            <person name="Aoyama T."/>
            <person name="Ambrose B.A."/>
            <person name="Ashton N.W."/>
            <person name="Axtell M.J."/>
            <person name="Barker E."/>
            <person name="Barker M.S."/>
            <person name="Bennetzen J.L."/>
            <person name="Bonawitz N.D."/>
            <person name="Chapple C."/>
            <person name="Cheng C."/>
            <person name="Correa L.G."/>
            <person name="Dacre M."/>
            <person name="DeBarry J."/>
            <person name="Dreyer I."/>
            <person name="Elias M."/>
            <person name="Engstrom E.M."/>
            <person name="Estelle M."/>
            <person name="Feng L."/>
            <person name="Finet C."/>
            <person name="Floyd S.K."/>
            <person name="Frommer W.B."/>
            <person name="Fujita T."/>
            <person name="Gramzow L."/>
            <person name="Gutensohn M."/>
            <person name="Harholt J."/>
            <person name="Hattori M."/>
            <person name="Heyl A."/>
            <person name="Hirai T."/>
            <person name="Hiwatashi Y."/>
            <person name="Ishikawa M."/>
            <person name="Iwata M."/>
            <person name="Karol K.G."/>
            <person name="Koehler B."/>
            <person name="Kolukisaoglu U."/>
            <person name="Kubo M."/>
            <person name="Kurata T."/>
            <person name="Lalonde S."/>
            <person name="Li K."/>
            <person name="Li Y."/>
            <person name="Litt A."/>
            <person name="Lyons E."/>
            <person name="Manning G."/>
            <person name="Maruyama T."/>
            <person name="Michael T.P."/>
            <person name="Mikami K."/>
            <person name="Miyazaki S."/>
            <person name="Morinaga S."/>
            <person name="Murata T."/>
            <person name="Mueller-Roeber B."/>
            <person name="Nelson D.R."/>
            <person name="Obara M."/>
            <person name="Oguri Y."/>
            <person name="Olmstead R.G."/>
            <person name="Onodera N."/>
            <person name="Petersen B.L."/>
            <person name="Pils B."/>
            <person name="Prigge M."/>
            <person name="Rensing S.A."/>
            <person name="Riano-Pachon D.M."/>
            <person name="Roberts A.W."/>
            <person name="Sato Y."/>
            <person name="Scheller H.V."/>
            <person name="Schulz B."/>
            <person name="Schulz C."/>
            <person name="Shakirov E.V."/>
            <person name="Shibagaki N."/>
            <person name="Shinohara N."/>
            <person name="Shippen D.E."/>
            <person name="Soerensen I."/>
            <person name="Sotooka R."/>
            <person name="Sugimoto N."/>
            <person name="Sugita M."/>
            <person name="Sumikawa N."/>
            <person name="Tanurdzic M."/>
            <person name="Theissen G."/>
            <person name="Ulvskov P."/>
            <person name="Wakazuki S."/>
            <person name="Weng J.K."/>
            <person name="Willats W.W."/>
            <person name="Wipf D."/>
            <person name="Wolf P.G."/>
            <person name="Yang L."/>
            <person name="Zimmer A.D."/>
            <person name="Zhu Q."/>
            <person name="Mitros T."/>
            <person name="Hellsten U."/>
            <person name="Loque D."/>
            <person name="Otillar R."/>
            <person name="Salamov A."/>
            <person name="Schmutz J."/>
            <person name="Shapiro H."/>
            <person name="Lindquist E."/>
            <person name="Lucas S."/>
            <person name="Rokhsar D."/>
            <person name="Grigoriev I.V."/>
        </authorList>
    </citation>
    <scope>NUCLEOTIDE SEQUENCE [LARGE SCALE GENOMIC DNA]</scope>
</reference>
<dbReference type="InParanoid" id="D8SNH8"/>
<dbReference type="Pfam" id="PF01344">
    <property type="entry name" value="Kelch_1"/>
    <property type="match status" value="2"/>
</dbReference>
<evidence type="ECO:0000313" key="3">
    <source>
        <dbReference type="Proteomes" id="UP000001514"/>
    </source>
</evidence>
<dbReference type="InterPro" id="IPR036047">
    <property type="entry name" value="F-box-like_dom_sf"/>
</dbReference>
<dbReference type="InterPro" id="IPR006652">
    <property type="entry name" value="Kelch_1"/>
</dbReference>
<keyword evidence="3" id="KW-1185">Reference proteome</keyword>
<dbReference type="AlphaFoldDB" id="D8SNH8"/>
<dbReference type="OrthoDB" id="45365at2759"/>
<dbReference type="STRING" id="88036.D8SNH8"/>
<gene>
    <name evidence="2" type="ORF">SELMODRAFT_121243</name>
</gene>
<name>D8SNH8_SELML</name>
<dbReference type="Gramene" id="EFJ14170">
    <property type="protein sequence ID" value="EFJ14170"/>
    <property type="gene ID" value="SELMODRAFT_121243"/>
</dbReference>
<dbReference type="SUPFAM" id="SSF81383">
    <property type="entry name" value="F-box domain"/>
    <property type="match status" value="1"/>
</dbReference>
<dbReference type="SUPFAM" id="SSF117281">
    <property type="entry name" value="Kelch motif"/>
    <property type="match status" value="1"/>
</dbReference>